<keyword evidence="6" id="KW-1185">Reference proteome</keyword>
<dbReference type="Pfam" id="PF00149">
    <property type="entry name" value="Metallophos"/>
    <property type="match status" value="1"/>
</dbReference>
<dbReference type="Pfam" id="PF02872">
    <property type="entry name" value="5_nucleotid_C"/>
    <property type="match status" value="1"/>
</dbReference>
<comment type="caution">
    <text evidence="5">The sequence shown here is derived from an EMBL/GenBank/DDBJ whole genome shotgun (WGS) entry which is preliminary data.</text>
</comment>
<feature type="domain" description="5'-Nucleotidase C-terminal" evidence="4">
    <location>
        <begin position="289"/>
        <end position="418"/>
    </location>
</feature>
<evidence type="ECO:0000313" key="6">
    <source>
        <dbReference type="Proteomes" id="UP001312865"/>
    </source>
</evidence>
<name>A0ABU8HER7_9BACI</name>
<accession>A0ABU8HER7</accession>
<dbReference type="PIRSF" id="PIRSF036361">
    <property type="entry name" value="YunD"/>
    <property type="match status" value="1"/>
</dbReference>
<dbReference type="InterPro" id="IPR029052">
    <property type="entry name" value="Metallo-depent_PP-like"/>
</dbReference>
<evidence type="ECO:0000256" key="2">
    <source>
        <dbReference type="RuleBase" id="RU362119"/>
    </source>
</evidence>
<evidence type="ECO:0000256" key="1">
    <source>
        <dbReference type="ARBA" id="ARBA00022729"/>
    </source>
</evidence>
<dbReference type="Proteomes" id="UP001312865">
    <property type="component" value="Unassembled WGS sequence"/>
</dbReference>
<dbReference type="SUPFAM" id="SSF56300">
    <property type="entry name" value="Metallo-dependent phosphatases"/>
    <property type="match status" value="1"/>
</dbReference>
<dbReference type="InterPro" id="IPR036907">
    <property type="entry name" value="5'-Nucleotdase_C_sf"/>
</dbReference>
<dbReference type="RefSeq" id="WP_336587287.1">
    <property type="nucleotide sequence ID" value="NZ_JBBAXC010000009.1"/>
</dbReference>
<keyword evidence="1" id="KW-0732">Signal</keyword>
<reference evidence="5 6" key="1">
    <citation type="journal article" date="2018" name="J. Microbiol.">
        <title>Bacillus spongiae sp. nov., isolated from sponge of Jeju Island.</title>
        <authorList>
            <person name="Lee G.E."/>
            <person name="Im W.T."/>
            <person name="Park J.S."/>
        </authorList>
    </citation>
    <scope>NUCLEOTIDE SEQUENCE [LARGE SCALE GENOMIC DNA]</scope>
    <source>
        <strain evidence="5 6">135PIL107-10</strain>
    </source>
</reference>
<dbReference type="InterPro" id="IPR008334">
    <property type="entry name" value="5'-Nucleotdase_C"/>
</dbReference>
<evidence type="ECO:0000259" key="4">
    <source>
        <dbReference type="Pfam" id="PF02872"/>
    </source>
</evidence>
<dbReference type="EMBL" id="JBBAXC010000009">
    <property type="protein sequence ID" value="MEI5907851.1"/>
    <property type="molecule type" value="Genomic_DNA"/>
</dbReference>
<dbReference type="PANTHER" id="PTHR11575">
    <property type="entry name" value="5'-NUCLEOTIDASE-RELATED"/>
    <property type="match status" value="1"/>
</dbReference>
<feature type="domain" description="Calcineurin-like phosphoesterase" evidence="3">
    <location>
        <begin position="6"/>
        <end position="204"/>
    </location>
</feature>
<gene>
    <name evidence="5" type="ORF">WAK64_12380</name>
</gene>
<comment type="similarity">
    <text evidence="2">Belongs to the 5'-nucleotidase family.</text>
</comment>
<dbReference type="InterPro" id="IPR006179">
    <property type="entry name" value="5_nucleotidase/apyrase"/>
</dbReference>
<dbReference type="CDD" id="cd00845">
    <property type="entry name" value="MPP_UshA_N_like"/>
    <property type="match status" value="1"/>
</dbReference>
<dbReference type="SUPFAM" id="SSF55816">
    <property type="entry name" value="5'-nucleotidase (syn. UDP-sugar hydrolase), C-terminal domain"/>
    <property type="match status" value="1"/>
</dbReference>
<dbReference type="PANTHER" id="PTHR11575:SF23">
    <property type="entry name" value="5-NUCLEOTIDASE FAMILY PROTEIN"/>
    <property type="match status" value="1"/>
</dbReference>
<keyword evidence="2 5" id="KW-0378">Hydrolase</keyword>
<dbReference type="PRINTS" id="PR01607">
    <property type="entry name" value="APYRASEFAMLY"/>
</dbReference>
<organism evidence="5 6">
    <name type="scientific">Bacillus spongiae</name>
    <dbReference type="NCBI Taxonomy" id="2683610"/>
    <lineage>
        <taxon>Bacteria</taxon>
        <taxon>Bacillati</taxon>
        <taxon>Bacillota</taxon>
        <taxon>Bacilli</taxon>
        <taxon>Bacillales</taxon>
        <taxon>Bacillaceae</taxon>
        <taxon>Bacillus</taxon>
    </lineage>
</organism>
<dbReference type="GO" id="GO:0016787">
    <property type="term" value="F:hydrolase activity"/>
    <property type="evidence" value="ECO:0007669"/>
    <property type="project" value="UniProtKB-KW"/>
</dbReference>
<dbReference type="InterPro" id="IPR011240">
    <property type="entry name" value="Pesterase_YunD"/>
</dbReference>
<evidence type="ECO:0000313" key="5">
    <source>
        <dbReference type="EMBL" id="MEI5907851.1"/>
    </source>
</evidence>
<keyword evidence="2" id="KW-0547">Nucleotide-binding</keyword>
<sequence length="454" mass="51850">MIEKIHIYHTNDLHSHFENWPRISRFLSERKRQHEVAGEEVIFLDLGDFVDKWHPLTEGSKGKASVPLLNEVGYDAVTIGNNEGITFSHEELDTMYKEAQFDVVVANLYTKKGQRPKWVKPYIKKKLKSGFTFAIIGITAYYEHFYQLLGWKMTPPLDELKKVLDDITDVDGIILMSHLGIRDDEWIATEHEVIDVLLGGHTHHLLPNGKVIHQSLLGAAGKYGYYIGHVQLSIDTSTNTIVNKTATVYKTEDLEEKKQDQKLINDWMEQGKSLLNKEVVKLKNGLKGDWFNPSPLTQLLCDAIHHWTKADCTFINSGLVLGDLPQGSITQYHIHSLLPHPINPCAVTLTGAELKEVIKQSLNPELPQLQLKGLGFRGQVMGNIVYKGITIGESINDLSINGEKIELHREYRLGTTDMFTFGHFFPELKRAKKTYYMPEFIRDVFSWELKKHHS</sequence>
<evidence type="ECO:0000259" key="3">
    <source>
        <dbReference type="Pfam" id="PF00149"/>
    </source>
</evidence>
<proteinExistence type="inferred from homology"/>
<dbReference type="Gene3D" id="3.60.21.10">
    <property type="match status" value="1"/>
</dbReference>
<dbReference type="InterPro" id="IPR004843">
    <property type="entry name" value="Calcineurin-like_PHP"/>
</dbReference>
<dbReference type="Gene3D" id="3.90.780.10">
    <property type="entry name" value="5'-Nucleotidase, C-terminal domain"/>
    <property type="match status" value="1"/>
</dbReference>
<protein>
    <submittedName>
        <fullName evidence="5">Bifunctional UDP-sugar hydrolase/5'-nucleotidase</fullName>
    </submittedName>
</protein>